<evidence type="ECO:0000256" key="1">
    <source>
        <dbReference type="SAM" id="MobiDB-lite"/>
    </source>
</evidence>
<sequence>MADTSIRSTHSNISRGARPESGRLHRRYPYRWLFDQVHVKSLIFHVEVCLLAIAFYGLYHGSIMNSDEQIKPISIPGFDGISTTGDDSYRIHNGGATSPLYRSARNMINFASYFLIFSSITGFLGMRLSETSISRRNFPARLNPATLLIPSSLAVIALMYPLFVWSLRSVHSTIRHLIRDNFKISVIIDAFRLSLIPIIFMWALYIYFLYGFWLGALYYQRRGDPPTPTTQDSPFRRPLRKSLMRFQAKGTNLVSETEMQGTTTTAHCFFRSQKVAFLAYFFNDFSPQKRKFWLKISQKFQTRMYSTRRSSENNQLNDTFHKIYVPLLRFSLNISTIKYICLVVYCIRSMQDHLSAPIYCRNASDAFLCSASTCQWIHTITQNLPRFLLAEWMLVEQCAYLLVAFLISCALFLYSVYLVKKETDLRIRYRAILTFPSLFFELLMTFLLYYSTVTSIDQYSKTARTNPNYHSTAFIIFAFIISCFYAIMLVIHFATLYYMMIYPISPLTSPYTLSNANYSQMNYGPLGVGSNGSGGRSQHYEAMQPLAPLLADSYRLSVNNWQAANETRGTVSSYSHVRSWNNTLRSTATSRTQRAALRDDDNDYLELI</sequence>
<keyword evidence="4" id="KW-1185">Reference proteome</keyword>
<organism evidence="3 4">
    <name type="scientific">Caenorhabditis nigoni</name>
    <dbReference type="NCBI Taxonomy" id="1611254"/>
    <lineage>
        <taxon>Eukaryota</taxon>
        <taxon>Metazoa</taxon>
        <taxon>Ecdysozoa</taxon>
        <taxon>Nematoda</taxon>
        <taxon>Chromadorea</taxon>
        <taxon>Rhabditida</taxon>
        <taxon>Rhabditina</taxon>
        <taxon>Rhabditomorpha</taxon>
        <taxon>Rhabditoidea</taxon>
        <taxon>Rhabditidae</taxon>
        <taxon>Peloderinae</taxon>
        <taxon>Caenorhabditis</taxon>
    </lineage>
</organism>
<keyword evidence="2" id="KW-0812">Transmembrane</keyword>
<dbReference type="EMBL" id="PDUG01000001">
    <property type="protein sequence ID" value="PIC54957.1"/>
    <property type="molecule type" value="Genomic_DNA"/>
</dbReference>
<dbReference type="Proteomes" id="UP000230233">
    <property type="component" value="Chromosome I"/>
</dbReference>
<protein>
    <submittedName>
        <fullName evidence="3">Uncharacterized protein</fullName>
    </submittedName>
</protein>
<feature type="transmembrane region" description="Helical" evidence="2">
    <location>
        <begin position="110"/>
        <end position="128"/>
    </location>
</feature>
<feature type="transmembrane region" description="Helical" evidence="2">
    <location>
        <begin position="191"/>
        <end position="219"/>
    </location>
</feature>
<keyword evidence="2" id="KW-0472">Membrane</keyword>
<dbReference type="AlphaFoldDB" id="A0A2G5VTJ5"/>
<dbReference type="OrthoDB" id="5852930at2759"/>
<name>A0A2G5VTJ5_9PELO</name>
<accession>A0A2G5VTJ5</accession>
<comment type="caution">
    <text evidence="3">The sequence shown here is derived from an EMBL/GenBank/DDBJ whole genome shotgun (WGS) entry which is preliminary data.</text>
</comment>
<feature type="transmembrane region" description="Helical" evidence="2">
    <location>
        <begin position="148"/>
        <end position="170"/>
    </location>
</feature>
<feature type="transmembrane region" description="Helical" evidence="2">
    <location>
        <begin position="399"/>
        <end position="419"/>
    </location>
</feature>
<evidence type="ECO:0000313" key="4">
    <source>
        <dbReference type="Proteomes" id="UP000230233"/>
    </source>
</evidence>
<gene>
    <name evidence="3" type="primary">Cni-Y65B4BL.4</name>
    <name evidence="3" type="synonym">Cnig_chr_I.g431</name>
    <name evidence="3" type="ORF">B9Z55_000431</name>
</gene>
<feature type="transmembrane region" description="Helical" evidence="2">
    <location>
        <begin position="431"/>
        <end position="452"/>
    </location>
</feature>
<evidence type="ECO:0000313" key="3">
    <source>
        <dbReference type="EMBL" id="PIC54957.1"/>
    </source>
</evidence>
<proteinExistence type="predicted"/>
<feature type="transmembrane region" description="Helical" evidence="2">
    <location>
        <begin position="42"/>
        <end position="59"/>
    </location>
</feature>
<feature type="transmembrane region" description="Helical" evidence="2">
    <location>
        <begin position="472"/>
        <end position="499"/>
    </location>
</feature>
<reference evidence="4" key="1">
    <citation type="submission" date="2017-10" db="EMBL/GenBank/DDBJ databases">
        <title>Rapid genome shrinkage in a self-fertile nematode reveals novel sperm competition proteins.</title>
        <authorList>
            <person name="Yin D."/>
            <person name="Schwarz E.M."/>
            <person name="Thomas C.G."/>
            <person name="Felde R.L."/>
            <person name="Korf I.F."/>
            <person name="Cutter A.D."/>
            <person name="Schartner C.M."/>
            <person name="Ralston E.J."/>
            <person name="Meyer B.J."/>
            <person name="Haag E.S."/>
        </authorList>
    </citation>
    <scope>NUCLEOTIDE SEQUENCE [LARGE SCALE GENOMIC DNA]</scope>
    <source>
        <strain evidence="4">JU1422</strain>
    </source>
</reference>
<feature type="region of interest" description="Disordered" evidence="1">
    <location>
        <begin position="1"/>
        <end position="20"/>
    </location>
</feature>
<feature type="compositionally biased region" description="Polar residues" evidence="1">
    <location>
        <begin position="1"/>
        <end position="14"/>
    </location>
</feature>
<keyword evidence="2" id="KW-1133">Transmembrane helix</keyword>
<evidence type="ECO:0000256" key="2">
    <source>
        <dbReference type="SAM" id="Phobius"/>
    </source>
</evidence>